<dbReference type="STRING" id="663321.REG_1730"/>
<dbReference type="EMBL" id="GL379659">
    <property type="protein sequence ID" value="EFL91363.1"/>
    <property type="molecule type" value="Genomic_DNA"/>
</dbReference>
<dbReference type="HOGENOM" id="CLU_1892379_0_0_6"/>
<evidence type="ECO:0000313" key="1">
    <source>
        <dbReference type="EMBL" id="EFL91363.1"/>
    </source>
</evidence>
<evidence type="ECO:0000313" key="2">
    <source>
        <dbReference type="Proteomes" id="UP000005726"/>
    </source>
</evidence>
<dbReference type="Proteomes" id="UP000005726">
    <property type="component" value="Unassembled WGS sequence"/>
</dbReference>
<accession>E0WUF2</accession>
<sequence length="134" mass="15414">MTETTKIDNSNHMENTLNTESIEASIEEISENQDNKIQYDITYQKAKKYLKEVGFLSEESFVYPEQVVDDIYRALAADKKHLTGLASKLTDITEVPQENDKKSILKDLSTKKFKTFSFKLSLKKTVSLSLLLIW</sequence>
<name>E0WUF2_9ENTR</name>
<organism evidence="1 2">
    <name type="scientific">Candidatus Regiella insecticola LSR1</name>
    <dbReference type="NCBI Taxonomy" id="663321"/>
    <lineage>
        <taxon>Bacteria</taxon>
        <taxon>Pseudomonadati</taxon>
        <taxon>Pseudomonadota</taxon>
        <taxon>Gammaproteobacteria</taxon>
        <taxon>Enterobacterales</taxon>
        <taxon>Enterobacteriaceae</taxon>
        <taxon>aphid secondary symbionts</taxon>
        <taxon>Candidatus Regiella</taxon>
    </lineage>
</organism>
<dbReference type="RefSeq" id="WP_006705341.1">
    <property type="nucleotide sequence ID" value="NZ_CAWLGB010000071.1"/>
</dbReference>
<gene>
    <name evidence="1" type="ORF">REG_1730</name>
</gene>
<proteinExistence type="predicted"/>
<reference evidence="1" key="1">
    <citation type="journal article" date="2009" name="Environ. Microbiol.">
        <title>Dynamics of genome evolution in facultative symbionts of aphids.</title>
        <authorList>
            <person name="Degnan P.H."/>
            <person name="Leonardo T.E."/>
            <person name="Cass B.N."/>
            <person name="Hurwitz B."/>
            <person name="Stern D."/>
            <person name="Gibbs R.A."/>
            <person name="Richards S."/>
            <person name="Moran N.A."/>
        </authorList>
    </citation>
    <scope>NUCLEOTIDE SEQUENCE [LARGE SCALE GENOMIC DNA]</scope>
    <source>
        <strain evidence="1">LSR1</strain>
    </source>
</reference>
<keyword evidence="2" id="KW-1185">Reference proteome</keyword>
<dbReference type="AlphaFoldDB" id="E0WUF2"/>
<protein>
    <submittedName>
        <fullName evidence="1">Uncharacterized protein</fullName>
    </submittedName>
</protein>